<keyword evidence="4" id="KW-0808">Transferase</keyword>
<proteinExistence type="predicted"/>
<evidence type="ECO:0000256" key="4">
    <source>
        <dbReference type="ARBA" id="ARBA00022679"/>
    </source>
</evidence>
<dbReference type="EMBL" id="BAABEZ010000022">
    <property type="protein sequence ID" value="GAA4453662.1"/>
    <property type="molecule type" value="Genomic_DNA"/>
</dbReference>
<dbReference type="EC" id="2.7.13.3" evidence="2"/>
<dbReference type="InterPro" id="IPR005467">
    <property type="entry name" value="His_kinase_dom"/>
</dbReference>
<feature type="coiled-coil region" evidence="9">
    <location>
        <begin position="379"/>
        <end position="449"/>
    </location>
</feature>
<reference evidence="14" key="1">
    <citation type="journal article" date="2019" name="Int. J. Syst. Evol. Microbiol.">
        <title>The Global Catalogue of Microorganisms (GCM) 10K type strain sequencing project: providing services to taxonomists for standard genome sequencing and annotation.</title>
        <authorList>
            <consortium name="The Broad Institute Genomics Platform"/>
            <consortium name="The Broad Institute Genome Sequencing Center for Infectious Disease"/>
            <person name="Wu L."/>
            <person name="Ma J."/>
        </authorList>
    </citation>
    <scope>NUCLEOTIDE SEQUENCE [LARGE SCALE GENOMIC DNA]</scope>
    <source>
        <strain evidence="14">JCM 31921</strain>
    </source>
</reference>
<evidence type="ECO:0000256" key="2">
    <source>
        <dbReference type="ARBA" id="ARBA00012438"/>
    </source>
</evidence>
<evidence type="ECO:0000256" key="6">
    <source>
        <dbReference type="ARBA" id="ARBA00022777"/>
    </source>
</evidence>
<evidence type="ECO:0000256" key="11">
    <source>
        <dbReference type="SAM" id="SignalP"/>
    </source>
</evidence>
<comment type="caution">
    <text evidence="13">The sequence shown here is derived from an EMBL/GenBank/DDBJ whole genome shotgun (WGS) entry which is preliminary data.</text>
</comment>
<evidence type="ECO:0000256" key="8">
    <source>
        <dbReference type="ARBA" id="ARBA00023012"/>
    </source>
</evidence>
<evidence type="ECO:0000256" key="1">
    <source>
        <dbReference type="ARBA" id="ARBA00000085"/>
    </source>
</evidence>
<dbReference type="RefSeq" id="WP_344824629.1">
    <property type="nucleotide sequence ID" value="NZ_BAABEZ010000022.1"/>
</dbReference>
<feature type="transmembrane region" description="Helical" evidence="10">
    <location>
        <begin position="326"/>
        <end position="344"/>
    </location>
</feature>
<organism evidence="13 14">
    <name type="scientific">Rurimicrobium arvi</name>
    <dbReference type="NCBI Taxonomy" id="2049916"/>
    <lineage>
        <taxon>Bacteria</taxon>
        <taxon>Pseudomonadati</taxon>
        <taxon>Bacteroidota</taxon>
        <taxon>Chitinophagia</taxon>
        <taxon>Chitinophagales</taxon>
        <taxon>Chitinophagaceae</taxon>
        <taxon>Rurimicrobium</taxon>
    </lineage>
</organism>
<dbReference type="SUPFAM" id="SSF47384">
    <property type="entry name" value="Homodimeric domain of signal transducing histidine kinase"/>
    <property type="match status" value="1"/>
</dbReference>
<evidence type="ECO:0000256" key="5">
    <source>
        <dbReference type="ARBA" id="ARBA00022741"/>
    </source>
</evidence>
<comment type="catalytic activity">
    <reaction evidence="1">
        <text>ATP + protein L-histidine = ADP + protein N-phospho-L-histidine.</text>
        <dbReference type="EC" id="2.7.13.3"/>
    </reaction>
</comment>
<dbReference type="InterPro" id="IPR036890">
    <property type="entry name" value="HATPase_C_sf"/>
</dbReference>
<keyword evidence="6" id="KW-0418">Kinase</keyword>
<feature type="chain" id="PRO_5046178911" description="histidine kinase" evidence="11">
    <location>
        <begin position="20"/>
        <end position="717"/>
    </location>
</feature>
<dbReference type="InterPro" id="IPR003594">
    <property type="entry name" value="HATPase_dom"/>
</dbReference>
<evidence type="ECO:0000256" key="3">
    <source>
        <dbReference type="ARBA" id="ARBA00022553"/>
    </source>
</evidence>
<keyword evidence="10" id="KW-1133">Transmembrane helix</keyword>
<keyword evidence="9" id="KW-0175">Coiled coil</keyword>
<gene>
    <name evidence="13" type="ORF">GCM10023092_14380</name>
</gene>
<feature type="transmembrane region" description="Helical" evidence="10">
    <location>
        <begin position="364"/>
        <end position="382"/>
    </location>
</feature>
<evidence type="ECO:0000313" key="13">
    <source>
        <dbReference type="EMBL" id="GAA4453662.1"/>
    </source>
</evidence>
<feature type="signal peptide" evidence="11">
    <location>
        <begin position="1"/>
        <end position="19"/>
    </location>
</feature>
<feature type="transmembrane region" description="Helical" evidence="10">
    <location>
        <begin position="241"/>
        <end position="260"/>
    </location>
</feature>
<dbReference type="PANTHER" id="PTHR43065:SF10">
    <property type="entry name" value="PEROXIDE STRESS-ACTIVATED HISTIDINE KINASE MAK3"/>
    <property type="match status" value="1"/>
</dbReference>
<dbReference type="InterPro" id="IPR003661">
    <property type="entry name" value="HisK_dim/P_dom"/>
</dbReference>
<name>A0ABP8MRI6_9BACT</name>
<dbReference type="InterPro" id="IPR011623">
    <property type="entry name" value="7TMR_DISM_rcpt_extracell_dom1"/>
</dbReference>
<evidence type="ECO:0000256" key="9">
    <source>
        <dbReference type="SAM" id="Coils"/>
    </source>
</evidence>
<evidence type="ECO:0000313" key="14">
    <source>
        <dbReference type="Proteomes" id="UP001501410"/>
    </source>
</evidence>
<dbReference type="InterPro" id="IPR004358">
    <property type="entry name" value="Sig_transdc_His_kin-like_C"/>
</dbReference>
<protein>
    <recommendedName>
        <fullName evidence="2">histidine kinase</fullName>
        <ecNumber evidence="2">2.7.13.3</ecNumber>
    </recommendedName>
</protein>
<dbReference type="PRINTS" id="PR00344">
    <property type="entry name" value="BCTRLSENSOR"/>
</dbReference>
<evidence type="ECO:0000256" key="7">
    <source>
        <dbReference type="ARBA" id="ARBA00022840"/>
    </source>
</evidence>
<dbReference type="PANTHER" id="PTHR43065">
    <property type="entry name" value="SENSOR HISTIDINE KINASE"/>
    <property type="match status" value="1"/>
</dbReference>
<dbReference type="InterPro" id="IPR011622">
    <property type="entry name" value="7TMR_DISM_rcpt_extracell_dom2"/>
</dbReference>
<feature type="transmembrane region" description="Helical" evidence="10">
    <location>
        <begin position="204"/>
        <end position="221"/>
    </location>
</feature>
<dbReference type="Gene3D" id="2.60.40.2380">
    <property type="match status" value="1"/>
</dbReference>
<dbReference type="Pfam" id="PF02518">
    <property type="entry name" value="HATPase_c"/>
    <property type="match status" value="1"/>
</dbReference>
<dbReference type="Pfam" id="PF07695">
    <property type="entry name" value="7TMR-DISM_7TM"/>
    <property type="match status" value="1"/>
</dbReference>
<dbReference type="SMART" id="SM00387">
    <property type="entry name" value="HATPase_c"/>
    <property type="match status" value="1"/>
</dbReference>
<dbReference type="Gene3D" id="3.30.565.10">
    <property type="entry name" value="Histidine kinase-like ATPase, C-terminal domain"/>
    <property type="match status" value="1"/>
</dbReference>
<keyword evidence="11" id="KW-0732">Signal</keyword>
<dbReference type="InterPro" id="IPR036097">
    <property type="entry name" value="HisK_dim/P_sf"/>
</dbReference>
<keyword evidence="10" id="KW-0472">Membrane</keyword>
<dbReference type="Gene3D" id="1.10.287.130">
    <property type="match status" value="1"/>
</dbReference>
<feature type="transmembrane region" description="Helical" evidence="10">
    <location>
        <begin position="272"/>
        <end position="292"/>
    </location>
</feature>
<dbReference type="SMART" id="SM00388">
    <property type="entry name" value="HisKA"/>
    <property type="match status" value="1"/>
</dbReference>
<feature type="transmembrane region" description="Helical" evidence="10">
    <location>
        <begin position="298"/>
        <end position="319"/>
    </location>
</feature>
<keyword evidence="7" id="KW-0067">ATP-binding</keyword>
<accession>A0ABP8MRI6</accession>
<dbReference type="Proteomes" id="UP001501410">
    <property type="component" value="Unassembled WGS sequence"/>
</dbReference>
<feature type="transmembrane region" description="Helical" evidence="10">
    <location>
        <begin position="176"/>
        <end position="197"/>
    </location>
</feature>
<dbReference type="CDD" id="cd00082">
    <property type="entry name" value="HisKA"/>
    <property type="match status" value="1"/>
</dbReference>
<keyword evidence="5" id="KW-0547">Nucleotide-binding</keyword>
<keyword evidence="3" id="KW-0597">Phosphoprotein</keyword>
<keyword evidence="10" id="KW-0812">Transmembrane</keyword>
<keyword evidence="14" id="KW-1185">Reference proteome</keyword>
<keyword evidence="8" id="KW-0902">Two-component regulatory system</keyword>
<evidence type="ECO:0000259" key="12">
    <source>
        <dbReference type="PROSITE" id="PS50109"/>
    </source>
</evidence>
<dbReference type="SUPFAM" id="SSF55874">
    <property type="entry name" value="ATPase domain of HSP90 chaperone/DNA topoisomerase II/histidine kinase"/>
    <property type="match status" value="1"/>
</dbReference>
<dbReference type="PROSITE" id="PS50109">
    <property type="entry name" value="HIS_KIN"/>
    <property type="match status" value="1"/>
</dbReference>
<feature type="domain" description="Histidine kinase" evidence="12">
    <location>
        <begin position="458"/>
        <end position="710"/>
    </location>
</feature>
<dbReference type="Pfam" id="PF07696">
    <property type="entry name" value="7TMR-DISMED2"/>
    <property type="match status" value="1"/>
</dbReference>
<evidence type="ECO:0000256" key="10">
    <source>
        <dbReference type="SAM" id="Phobius"/>
    </source>
</evidence>
<sequence length="717" mass="81272">MFRLAFLVTFLFCSVASFGQNILTDQTDRYVIGKNLGVLHAERELSIEDVLRSPEFIRNDKDIPNFGLTPYSVWMRFEVTNRSSQTRFLLNIAYPILDEVELFVPQDTGYKSVFMGEVFPFNARRYKNPNYIFTLDIPQGRTLTYYLRVKSSEQIIVPLSINVPTTLWQNLSQEDLVLGAYLGVILIMIFYNLFLFFSVKDKSYLYYVLYVLFTGLTQIGIKGYTYKYLWPSASSFQLKSVVLFACMSCLAALAFTRRFLDVQKNAPKSGKLLLVLNVFFILGIATTLAGRVQTGFQIMQMGTTLFSFIVLGISFMLMVKGFESARYFFAAWSVLLVGSIIFLLKDYGMLPYNVMTSNVMQGASAVEMALLSFGLANSINILKREKEQSQQEALEASMENERIVRLQNVVLEEKVNERTLELKATNNDLADTLDNLKQAQSQLVEAEKMASLGQLTAGIAHEINNPINFVTSNVGPLKRDVDMVFDTINFVEQLCMDNSVSAEEKKRRIDEFKEDMDYDYLKIEISHLLNGIHEGSSRTAEIVKGLRIFSRVDENDLKRADINEGIDSSLVIVNNQLNGRIEVKKDFAKDLPMIECYPGKLNQVFLNIITNAIHAVKQYHGDKSTGLITIKTRAFPDYITVEFMDNGSGMTEETQRKIYEPFFTTKEVGEGTGLGMSIVYNTIKKHNGTITLVSQLGQGTSFLIKLPIIHEIKSQEN</sequence>